<dbReference type="EMBL" id="BARS01042750">
    <property type="protein sequence ID" value="GAG32180.1"/>
    <property type="molecule type" value="Genomic_DNA"/>
</dbReference>
<organism evidence="1">
    <name type="scientific">marine sediment metagenome</name>
    <dbReference type="NCBI Taxonomy" id="412755"/>
    <lineage>
        <taxon>unclassified sequences</taxon>
        <taxon>metagenomes</taxon>
        <taxon>ecological metagenomes</taxon>
    </lineage>
</organism>
<reference evidence="1" key="1">
    <citation type="journal article" date="2014" name="Front. Microbiol.">
        <title>High frequency of phylogenetically diverse reductive dehalogenase-homologous genes in deep subseafloor sedimentary metagenomes.</title>
        <authorList>
            <person name="Kawai M."/>
            <person name="Futagami T."/>
            <person name="Toyoda A."/>
            <person name="Takaki Y."/>
            <person name="Nishi S."/>
            <person name="Hori S."/>
            <person name="Arai W."/>
            <person name="Tsubouchi T."/>
            <person name="Morono Y."/>
            <person name="Uchiyama I."/>
            <person name="Ito T."/>
            <person name="Fujiyama A."/>
            <person name="Inagaki F."/>
            <person name="Takami H."/>
        </authorList>
    </citation>
    <scope>NUCLEOTIDE SEQUENCE</scope>
    <source>
        <strain evidence="1">Expedition CK06-06</strain>
    </source>
</reference>
<accession>X0WNF6</accession>
<proteinExistence type="predicted"/>
<gene>
    <name evidence="1" type="ORF">S01H1_64824</name>
</gene>
<protein>
    <recommendedName>
        <fullName evidence="2">Tail fiber protein</fullName>
    </recommendedName>
</protein>
<dbReference type="AlphaFoldDB" id="X0WNF6"/>
<evidence type="ECO:0008006" key="2">
    <source>
        <dbReference type="Google" id="ProtNLM"/>
    </source>
</evidence>
<name>X0WNF6_9ZZZZ</name>
<sequence>MPAKTPVMDNTTAGYTVPMIPSVRGGVNAVNADLITNGTHKANGNDLKWQNYYFSDIDDTDTWTSNIPNIFAVAWQGDQVDTDRVAATVTTAATGIVTFGAENANSKGWLWVMRGQ</sequence>
<evidence type="ECO:0000313" key="1">
    <source>
        <dbReference type="EMBL" id="GAG32180.1"/>
    </source>
</evidence>
<comment type="caution">
    <text evidence="1">The sequence shown here is derived from an EMBL/GenBank/DDBJ whole genome shotgun (WGS) entry which is preliminary data.</text>
</comment>